<name>A0A922LFB4_SCHHA</name>
<evidence type="ECO:0000313" key="1">
    <source>
        <dbReference type="EMBL" id="KAH9581321.1"/>
    </source>
</evidence>
<sequence length="137" mass="16638">MNDRQLFELLYWWFRPVWDLSNWGNIDAIHKECTYADKRPINYRLKHQWEDSRNQYKIELKLHPIIQTNLYLDPVAKCITQWPLKKMVLGCSPGVKINSEMEVYTADHLQFYELFELAINMMVFFLRLSVPTFFIFK</sequence>
<dbReference type="GeneID" id="75577821"/>
<comment type="caution">
    <text evidence="1">The sequence shown here is derived from an EMBL/GenBank/DDBJ whole genome shotgun (WGS) entry which is preliminary data.</text>
</comment>
<reference evidence="1" key="4">
    <citation type="journal article" date="2022" name="PLoS Pathog.">
        <title>Chromosome-level genome of Schistosoma haematobium underpins genome-wide explorations of molecular variation.</title>
        <authorList>
            <person name="Stroehlein A.J."/>
            <person name="Korhonen P.K."/>
            <person name="Lee V.V."/>
            <person name="Ralph S.A."/>
            <person name="Mentink-Kane M."/>
            <person name="You H."/>
            <person name="McManus D.P."/>
            <person name="Tchuente L.T."/>
            <person name="Stothard J.R."/>
            <person name="Kaur P."/>
            <person name="Dudchenko O."/>
            <person name="Aiden E.L."/>
            <person name="Yang B."/>
            <person name="Yang H."/>
            <person name="Emery A.M."/>
            <person name="Webster B.L."/>
            <person name="Brindley P.J."/>
            <person name="Rollinson D."/>
            <person name="Chang B.C.H."/>
            <person name="Gasser R.B."/>
            <person name="Young N.D."/>
        </authorList>
    </citation>
    <scope>NUCLEOTIDE SEQUENCE</scope>
</reference>
<proteinExistence type="predicted"/>
<dbReference type="Proteomes" id="UP000471633">
    <property type="component" value="Unassembled WGS sequence"/>
</dbReference>
<dbReference type="RefSeq" id="XP_051065455.1">
    <property type="nucleotide sequence ID" value="XM_051216835.1"/>
</dbReference>
<organism evidence="1 2">
    <name type="scientific">Schistosoma haematobium</name>
    <name type="common">Blood fluke</name>
    <dbReference type="NCBI Taxonomy" id="6185"/>
    <lineage>
        <taxon>Eukaryota</taxon>
        <taxon>Metazoa</taxon>
        <taxon>Spiralia</taxon>
        <taxon>Lophotrochozoa</taxon>
        <taxon>Platyhelminthes</taxon>
        <taxon>Trematoda</taxon>
        <taxon>Digenea</taxon>
        <taxon>Strigeidida</taxon>
        <taxon>Schistosomatoidea</taxon>
        <taxon>Schistosomatidae</taxon>
        <taxon>Schistosoma</taxon>
    </lineage>
</organism>
<dbReference type="EMBL" id="AMPZ03000006">
    <property type="protein sequence ID" value="KAH9581321.1"/>
    <property type="molecule type" value="Genomic_DNA"/>
</dbReference>
<dbReference type="KEGG" id="shx:MS3_00008499"/>
<dbReference type="AlphaFoldDB" id="A0A922LFB4"/>
<accession>A0A922LFB4</accession>
<evidence type="ECO:0000313" key="2">
    <source>
        <dbReference type="Proteomes" id="UP000471633"/>
    </source>
</evidence>
<reference evidence="1" key="1">
    <citation type="journal article" date="2012" name="Nat. Genet.">
        <title>Whole-genome sequence of Schistosoma haematobium.</title>
        <authorList>
            <person name="Young N.D."/>
            <person name="Jex A.R."/>
            <person name="Li B."/>
            <person name="Liu S."/>
            <person name="Yang L."/>
            <person name="Xiong Z."/>
            <person name="Li Y."/>
            <person name="Cantacessi C."/>
            <person name="Hall R.S."/>
            <person name="Xu X."/>
            <person name="Chen F."/>
            <person name="Wu X."/>
            <person name="Zerlotini A."/>
            <person name="Oliveira G."/>
            <person name="Hofmann A."/>
            <person name="Zhang G."/>
            <person name="Fang X."/>
            <person name="Kang Y."/>
            <person name="Campbell B.E."/>
            <person name="Loukas A."/>
            <person name="Ranganathan S."/>
            <person name="Rollinson D."/>
            <person name="Rinaldi G."/>
            <person name="Brindley P.J."/>
            <person name="Yang H."/>
            <person name="Wang J."/>
            <person name="Wang J."/>
            <person name="Gasser R.B."/>
        </authorList>
    </citation>
    <scope>NUCLEOTIDE SEQUENCE</scope>
</reference>
<keyword evidence="2" id="KW-1185">Reference proteome</keyword>
<protein>
    <submittedName>
        <fullName evidence="1">Uncharacterized protein</fullName>
    </submittedName>
</protein>
<dbReference type="CTD" id="75577821"/>
<gene>
    <name evidence="1" type="ORF">MS3_00008499</name>
</gene>
<reference evidence="1" key="3">
    <citation type="submission" date="2021-06" db="EMBL/GenBank/DDBJ databases">
        <title>Chromosome-level genome assembly for S. haematobium.</title>
        <authorList>
            <person name="Stroehlein A.J."/>
        </authorList>
    </citation>
    <scope>NUCLEOTIDE SEQUENCE</scope>
</reference>
<reference evidence="1" key="2">
    <citation type="journal article" date="2019" name="Gigascience">
        <title>High-quality Schistosoma haematobium genome achieved by single-molecule and long-range sequencing.</title>
        <authorList>
            <person name="Stroehlein A.J."/>
            <person name="Korhonen P.K."/>
            <person name="Chong T.M."/>
            <person name="Lim Y.L."/>
            <person name="Chan K.G."/>
            <person name="Webster B."/>
            <person name="Rollinson D."/>
            <person name="Brindley P.J."/>
            <person name="Gasser R.B."/>
            <person name="Young N.D."/>
        </authorList>
    </citation>
    <scope>NUCLEOTIDE SEQUENCE</scope>
</reference>